<feature type="compositionally biased region" description="Basic and acidic residues" evidence="1">
    <location>
        <begin position="47"/>
        <end position="56"/>
    </location>
</feature>
<evidence type="ECO:0000256" key="1">
    <source>
        <dbReference type="SAM" id="MobiDB-lite"/>
    </source>
</evidence>
<feature type="region of interest" description="Disordered" evidence="1">
    <location>
        <begin position="47"/>
        <end position="66"/>
    </location>
</feature>
<dbReference type="Proteomes" id="UP000003019">
    <property type="component" value="Unassembled WGS sequence"/>
</dbReference>
<gene>
    <name evidence="2" type="primary">czcA</name>
    <name evidence="2" type="ORF">HMPREF9371_0919</name>
</gene>
<name>G4CH30_9NEIS</name>
<keyword evidence="3" id="KW-1185">Reference proteome</keyword>
<dbReference type="AlphaFoldDB" id="G4CH30"/>
<organism evidence="2 3">
    <name type="scientific">Neisseria shayeganii 871</name>
    <dbReference type="NCBI Taxonomy" id="1032488"/>
    <lineage>
        <taxon>Bacteria</taxon>
        <taxon>Pseudomonadati</taxon>
        <taxon>Pseudomonadota</taxon>
        <taxon>Betaproteobacteria</taxon>
        <taxon>Neisseriales</taxon>
        <taxon>Neisseriaceae</taxon>
        <taxon>Neisseria</taxon>
    </lineage>
</organism>
<protein>
    <submittedName>
        <fullName evidence="2">Cation efflux system protein CzcA</fullName>
    </submittedName>
</protein>
<evidence type="ECO:0000313" key="2">
    <source>
        <dbReference type="EMBL" id="EGY52868.1"/>
    </source>
</evidence>
<feature type="region of interest" description="Disordered" evidence="1">
    <location>
        <begin position="1"/>
        <end position="37"/>
    </location>
</feature>
<accession>G4CH30</accession>
<comment type="caution">
    <text evidence="2">The sequence shown here is derived from an EMBL/GenBank/DDBJ whole genome shotgun (WGS) entry which is preliminary data.</text>
</comment>
<evidence type="ECO:0000313" key="3">
    <source>
        <dbReference type="Proteomes" id="UP000003019"/>
    </source>
</evidence>
<dbReference type="STRING" id="1032488.HMPREF9371_0919"/>
<dbReference type="HOGENOM" id="CLU_2826673_0_0_4"/>
<proteinExistence type="predicted"/>
<dbReference type="EMBL" id="AGAY01000031">
    <property type="protein sequence ID" value="EGY52868.1"/>
    <property type="molecule type" value="Genomic_DNA"/>
</dbReference>
<reference evidence="2 3" key="1">
    <citation type="submission" date="2011-05" db="EMBL/GenBank/DDBJ databases">
        <authorList>
            <person name="Muzny D."/>
            <person name="Qin X."/>
            <person name="Deng J."/>
            <person name="Jiang H."/>
            <person name="Liu Y."/>
            <person name="Qu J."/>
            <person name="Song X.-Z."/>
            <person name="Zhang L."/>
            <person name="Thornton R."/>
            <person name="Coyle M."/>
            <person name="Francisco L."/>
            <person name="Jackson L."/>
            <person name="Javaid M."/>
            <person name="Korchina V."/>
            <person name="Kovar C."/>
            <person name="Mata R."/>
            <person name="Mathew T."/>
            <person name="Ngo R."/>
            <person name="Nguyen L."/>
            <person name="Nguyen N."/>
            <person name="Okwuonu G."/>
            <person name="Ongeri F."/>
            <person name="Pham C."/>
            <person name="Simmons D."/>
            <person name="Wilczek-Boney K."/>
            <person name="Hale W."/>
            <person name="Jakkamsetti A."/>
            <person name="Pham P."/>
            <person name="Ruth R."/>
            <person name="San Lucas F."/>
            <person name="Warren J."/>
            <person name="Zhang J."/>
            <person name="Zhao Z."/>
            <person name="Zhou C."/>
            <person name="Zhu D."/>
            <person name="Lee S."/>
            <person name="Bess C."/>
            <person name="Blankenburg K."/>
            <person name="Forbes L."/>
            <person name="Fu Q."/>
            <person name="Gubbala S."/>
            <person name="Hirani K."/>
            <person name="Jayaseelan J.C."/>
            <person name="Lara F."/>
            <person name="Munidasa M."/>
            <person name="Palculict T."/>
            <person name="Patil S."/>
            <person name="Pu L.-L."/>
            <person name="Saada N."/>
            <person name="Tang L."/>
            <person name="Weissenberger G."/>
            <person name="Zhu Y."/>
            <person name="Hemphill L."/>
            <person name="Shang Y."/>
            <person name="Youmans B."/>
            <person name="Ayvaz T."/>
            <person name="Ross M."/>
            <person name="Santibanez J."/>
            <person name="Aqrawi P."/>
            <person name="Gross S."/>
            <person name="Joshi V."/>
            <person name="Fowler G."/>
            <person name="Nazareth L."/>
            <person name="Reid J."/>
            <person name="Worley K."/>
            <person name="Petrosino J."/>
            <person name="Highlander S."/>
            <person name="Gibbs R."/>
        </authorList>
    </citation>
    <scope>NUCLEOTIDE SEQUENCE [LARGE SCALE GENOMIC DNA]</scope>
    <source>
        <strain evidence="2 3">871</strain>
    </source>
</reference>
<sequence length="66" mass="7128">MDSCSLSERSGRPDGFDGRAAVTAAKKNTPDSKNGCVTCFSGQKPALPEEARHFTENRLPQQGAFR</sequence>